<dbReference type="RefSeq" id="WP_162491461.1">
    <property type="nucleotide sequence ID" value="NZ_CP092923.1"/>
</dbReference>
<name>A0ABW7NML4_9PSED</name>
<dbReference type="EMBL" id="JAVCQK010000005">
    <property type="protein sequence ID" value="MFH7515959.1"/>
    <property type="molecule type" value="Genomic_DNA"/>
</dbReference>
<evidence type="ECO:0000256" key="1">
    <source>
        <dbReference type="SAM" id="MobiDB-lite"/>
    </source>
</evidence>
<evidence type="ECO:0000313" key="3">
    <source>
        <dbReference type="Proteomes" id="UP001610657"/>
    </source>
</evidence>
<protein>
    <submittedName>
        <fullName evidence="2">Uncharacterized protein</fullName>
    </submittedName>
</protein>
<dbReference type="Proteomes" id="UP001610657">
    <property type="component" value="Unassembled WGS sequence"/>
</dbReference>
<organism evidence="2 3">
    <name type="scientific">Pseudomonas syringae pv. tagetis</name>
    <dbReference type="NCBI Taxonomy" id="129140"/>
    <lineage>
        <taxon>Bacteria</taxon>
        <taxon>Pseudomonadati</taxon>
        <taxon>Pseudomonadota</taxon>
        <taxon>Gammaproteobacteria</taxon>
        <taxon>Pseudomonadales</taxon>
        <taxon>Pseudomonadaceae</taxon>
        <taxon>Pseudomonas</taxon>
    </lineage>
</organism>
<proteinExistence type="predicted"/>
<comment type="caution">
    <text evidence="2">The sequence shown here is derived from an EMBL/GenBank/DDBJ whole genome shotgun (WGS) entry which is preliminary data.</text>
</comment>
<keyword evidence="3" id="KW-1185">Reference proteome</keyword>
<sequence>MSKNDSVANLAKKNHSASRKTARKSSKGASLADCCCSNSDSTGCCQINIIPAEKSPETALVQAAKCLAQSMQYSICEFHALRTAFFEICKPVWQPCIPDLDAHYATTLYLFSVADASSPDSLDDSHLRIGIEPAGRSTGR</sequence>
<evidence type="ECO:0000313" key="2">
    <source>
        <dbReference type="EMBL" id="MFH7515959.1"/>
    </source>
</evidence>
<reference evidence="2 3" key="1">
    <citation type="submission" date="2023-08" db="EMBL/GenBank/DDBJ databases">
        <title>Genomic and mutational analysis of Pseudomonas syringae pv. tagetis EB037 pathogenicity on sunflower.</title>
        <authorList>
            <person name="Maul J.E."/>
        </authorList>
    </citation>
    <scope>NUCLEOTIDE SEQUENCE [LARGE SCALE GENOMIC DNA]</scope>
    <source>
        <strain evidence="2 3">EB037_T1</strain>
    </source>
</reference>
<gene>
    <name evidence="2" type="ORF">RA271_12300</name>
</gene>
<dbReference type="GeneID" id="96219054"/>
<feature type="region of interest" description="Disordered" evidence="1">
    <location>
        <begin position="1"/>
        <end position="24"/>
    </location>
</feature>
<accession>A0ABW7NML4</accession>
<feature type="compositionally biased region" description="Basic residues" evidence="1">
    <location>
        <begin position="12"/>
        <end position="24"/>
    </location>
</feature>